<proteinExistence type="predicted"/>
<name>Q8TKQ1_METAC</name>
<dbReference type="KEGG" id="mac:MA_3348"/>
<evidence type="ECO:0000256" key="1">
    <source>
        <dbReference type="SAM" id="Phobius"/>
    </source>
</evidence>
<dbReference type="RefSeq" id="WP_011023278.1">
    <property type="nucleotide sequence ID" value="NC_003552.1"/>
</dbReference>
<dbReference type="InParanoid" id="Q8TKQ1"/>
<evidence type="ECO:0000313" key="3">
    <source>
        <dbReference type="Proteomes" id="UP000002487"/>
    </source>
</evidence>
<dbReference type="GeneID" id="1475241"/>
<reference evidence="2 3" key="1">
    <citation type="journal article" date="2002" name="Genome Res.">
        <title>The genome of Methanosarcina acetivorans reveals extensive metabolic and physiological diversity.</title>
        <authorList>
            <person name="Galagan J.E."/>
            <person name="Nusbaum C."/>
            <person name="Roy A."/>
            <person name="Endrizzi M.G."/>
            <person name="Macdonald P."/>
            <person name="FitzHugh W."/>
            <person name="Calvo S."/>
            <person name="Engels R."/>
            <person name="Smirnov S."/>
            <person name="Atnoor D."/>
            <person name="Brown A."/>
            <person name="Allen N."/>
            <person name="Naylor J."/>
            <person name="Stange-Thomann N."/>
            <person name="DeArellano K."/>
            <person name="Johnson R."/>
            <person name="Linton L."/>
            <person name="McEwan P."/>
            <person name="McKernan K."/>
            <person name="Talamas J."/>
            <person name="Tirrell A."/>
            <person name="Ye W."/>
            <person name="Zimmer A."/>
            <person name="Barber R.D."/>
            <person name="Cann I."/>
            <person name="Graham D.E."/>
            <person name="Grahame D.A."/>
            <person name="Guss A."/>
            <person name="Hedderich R."/>
            <person name="Ingram-Smith C."/>
            <person name="Kuettner C.H."/>
            <person name="Krzycki J.A."/>
            <person name="Leigh J.A."/>
            <person name="Li W."/>
            <person name="Liu J."/>
            <person name="Mukhopadhyay B."/>
            <person name="Reeve J.N."/>
            <person name="Smith K."/>
            <person name="Springer T.A."/>
            <person name="Umayam L.A."/>
            <person name="White O."/>
            <person name="White R.H."/>
            <person name="de Macario E.C."/>
            <person name="Ferry J.G."/>
            <person name="Jarrell K.F."/>
            <person name="Jing H."/>
            <person name="Macario A.J.L."/>
            <person name="Paulsen I."/>
            <person name="Pritchett M."/>
            <person name="Sowers K.R."/>
            <person name="Swanson R.V."/>
            <person name="Zinder S.H."/>
            <person name="Lander E."/>
            <person name="Metcalf W.W."/>
            <person name="Birren B."/>
        </authorList>
    </citation>
    <scope>NUCLEOTIDE SEQUENCE [LARGE SCALE GENOMIC DNA]</scope>
    <source>
        <strain evidence="3">ATCC 35395 / DSM 2834 / JCM 12185 / C2A</strain>
    </source>
</reference>
<gene>
    <name evidence="2" type="ordered locus">MA_3348</name>
</gene>
<keyword evidence="1" id="KW-1133">Transmembrane helix</keyword>
<organism evidence="2 3">
    <name type="scientific">Methanosarcina acetivorans (strain ATCC 35395 / DSM 2834 / JCM 12185 / C2A)</name>
    <dbReference type="NCBI Taxonomy" id="188937"/>
    <lineage>
        <taxon>Archaea</taxon>
        <taxon>Methanobacteriati</taxon>
        <taxon>Methanobacteriota</taxon>
        <taxon>Stenosarchaea group</taxon>
        <taxon>Methanomicrobia</taxon>
        <taxon>Methanosarcinales</taxon>
        <taxon>Methanosarcinaceae</taxon>
        <taxon>Methanosarcina</taxon>
    </lineage>
</organism>
<dbReference type="AlphaFoldDB" id="Q8TKQ1"/>
<dbReference type="EMBL" id="AE010299">
    <property type="protein sequence ID" value="AAM06717.1"/>
    <property type="molecule type" value="Genomic_DNA"/>
</dbReference>
<keyword evidence="3" id="KW-1185">Reference proteome</keyword>
<dbReference type="EnsemblBacteria" id="AAM06717">
    <property type="protein sequence ID" value="AAM06717"/>
    <property type="gene ID" value="MA_3348"/>
</dbReference>
<dbReference type="Proteomes" id="UP000002487">
    <property type="component" value="Chromosome"/>
</dbReference>
<protein>
    <recommendedName>
        <fullName evidence="4">BACON domain-containing protein</fullName>
    </recommendedName>
</protein>
<sequence length="195" mass="21041">MELKKTLAIALVTLLLITVMAPCCSCSSMALGAKPKSLTETMARSSTTTLNVYVINYGTDSIDCTLYVDEAYKPWVKLDPSSFTLDKSENRKVNVTITAPPEGEDINDFDLSIMGSSAESNGIPLNAGLKIPVSISLTNPPDSPTEINDSPTGINLPDGEDGNTSFTEILVNIALLLLIICLLLIIVLLWKHIQR</sequence>
<dbReference type="HOGENOM" id="CLU_1275342_0_0_2"/>
<evidence type="ECO:0000313" key="2">
    <source>
        <dbReference type="EMBL" id="AAM06717.1"/>
    </source>
</evidence>
<keyword evidence="1" id="KW-0812">Transmembrane</keyword>
<feature type="transmembrane region" description="Helical" evidence="1">
    <location>
        <begin position="169"/>
        <end position="190"/>
    </location>
</feature>
<accession>Q8TKQ1</accession>
<keyword evidence="1" id="KW-0472">Membrane</keyword>
<dbReference type="PhylomeDB" id="Q8TKQ1"/>
<evidence type="ECO:0008006" key="4">
    <source>
        <dbReference type="Google" id="ProtNLM"/>
    </source>
</evidence>